<evidence type="ECO:0000313" key="5">
    <source>
        <dbReference type="Proteomes" id="UP000279994"/>
    </source>
</evidence>
<dbReference type="AlphaFoldDB" id="A0A3N0GI86"/>
<dbReference type="SUPFAM" id="SSF54106">
    <property type="entry name" value="LysM domain"/>
    <property type="match status" value="1"/>
</dbReference>
<reference evidence="4 5" key="1">
    <citation type="submission" date="2018-11" db="EMBL/GenBank/DDBJ databases">
        <authorList>
            <person name="Li F."/>
        </authorList>
    </citation>
    <scope>NUCLEOTIDE SEQUENCE [LARGE SCALE GENOMIC DNA]</scope>
    <source>
        <strain evidence="4 5">Gsoil 818</strain>
    </source>
</reference>
<keyword evidence="5" id="KW-1185">Reference proteome</keyword>
<gene>
    <name evidence="4" type="ORF">EFL26_22095</name>
</gene>
<accession>A0A3N0GI86</accession>
<comment type="caution">
    <text evidence="4">The sequence shown here is derived from an EMBL/GenBank/DDBJ whole genome shotgun (WGS) entry which is preliminary data.</text>
</comment>
<dbReference type="InterPro" id="IPR052196">
    <property type="entry name" value="Bact_Kbp"/>
</dbReference>
<evidence type="ECO:0000313" key="4">
    <source>
        <dbReference type="EMBL" id="RNM11838.1"/>
    </source>
</evidence>
<sequence length="1043" mass="110573">MSPTVSTTRNRVAALGASLLILALVVGTPALLLAIGVTPWREDLGELSTLLTSPDDGTLALLVIGVVAWVAWAVVAVSLVVEIAAATRGVSAPRLPALGMPQRLAGRLVTVAALLFAVAPSLAPMFTPMAAHAAAVPEAPRHDPVPEAAPIAPVQQSAPAPAAVDHHAQPTVDYTVRRGDSLWKIAKEKLGDGTRYTEIVALNEGLLHGQPNFIDPGLVLHLPGDAAPTERTADAEGRADAEYVVEPGDSLWAIAEEQLGDPTHYPEIFEASKETLQPDGAHLRDPNLIRPGWKLTIPEDKPADATLDPPAVPSPGGKHSGPAPDMTKPSGDSPNSPTDIYPPDHDPAPSTSDAEDDTDTSVGWLLPGLAGAGALLAGSLLITVRAHRRTQQRYRRPGFTLAPPPPQVRDIEKTVTATGGPAAKFVEQLDKLLHHLAATTDPLPKLESIEVGKHAVTLHLAEPISLPEPWSGLDTTWTADLDSPVGEVDTLSPYPLLASVGQDDEGHLWLLDLEHLGVVSLTGDAEHAEALARHLAVELTLNPWSVIAEINTIDLAPELTPLESWRVSQHTVDDTDFLSDIRKQTEPATYSTYSDPEPYYAVLLPAAARGADVTALVDIVRRQRSRSGLGIITVGEAEPGDVVLELTAGGRLRTPHLGLDLTAAGLTADETAACAAIVDLTFDAEATTPMPRHERATGWRALADQAGALVDDLTEQRPAGVASAASLLPEAPQRYEAVAAATAEDVATLAPVVPETTRKLVEDADPQLDDDLTEWRNPASALPKLHLLGPVTLEAEAVTERPAYFAELATYLVLHPAGVSSAQIEEALGVSKSRARTDLALLRRWLGTDPRTGGLHLPTATTSPAPANGGTGGYQLHDVLVDLDLFRRLRGRAQARGADGMPDLVAALELLTGPPFSSLRNHGWSWLLDGERLHELAAYAAVDVAHIVTTDAISRGDLARARFAAETGCKAAPYDDICRLDLAKVEEASGHADAAEQIVDKDVCNRSDDLLPPIDLPKRTNEVIKNNDWGGPKRRKGGQTGRT</sequence>
<protein>
    <submittedName>
        <fullName evidence="4">LysM peptidoglycan-binding domain-containing protein</fullName>
    </submittedName>
</protein>
<feature type="region of interest" description="Disordered" evidence="1">
    <location>
        <begin position="1010"/>
        <end position="1043"/>
    </location>
</feature>
<organism evidence="4 5">
    <name type="scientific">Nocardioides pocheonensis</name>
    <dbReference type="NCBI Taxonomy" id="661485"/>
    <lineage>
        <taxon>Bacteria</taxon>
        <taxon>Bacillati</taxon>
        <taxon>Actinomycetota</taxon>
        <taxon>Actinomycetes</taxon>
        <taxon>Propionibacteriales</taxon>
        <taxon>Nocardioidaceae</taxon>
        <taxon>Nocardioides</taxon>
    </lineage>
</organism>
<dbReference type="Pfam" id="PF01476">
    <property type="entry name" value="LysM"/>
    <property type="match status" value="2"/>
</dbReference>
<dbReference type="PROSITE" id="PS51782">
    <property type="entry name" value="LYSM"/>
    <property type="match status" value="2"/>
</dbReference>
<evidence type="ECO:0000256" key="1">
    <source>
        <dbReference type="SAM" id="MobiDB-lite"/>
    </source>
</evidence>
<evidence type="ECO:0000259" key="3">
    <source>
        <dbReference type="PROSITE" id="PS51782"/>
    </source>
</evidence>
<feature type="transmembrane region" description="Helical" evidence="2">
    <location>
        <begin position="58"/>
        <end position="83"/>
    </location>
</feature>
<feature type="domain" description="LysM" evidence="3">
    <location>
        <begin position="241"/>
        <end position="297"/>
    </location>
</feature>
<name>A0A3N0GI86_9ACTN</name>
<dbReference type="RefSeq" id="WP_123225073.1">
    <property type="nucleotide sequence ID" value="NZ_RJSF01000047.1"/>
</dbReference>
<dbReference type="Gene3D" id="3.10.350.10">
    <property type="entry name" value="LysM domain"/>
    <property type="match status" value="2"/>
</dbReference>
<keyword evidence="2" id="KW-1133">Transmembrane helix</keyword>
<dbReference type="InterPro" id="IPR036779">
    <property type="entry name" value="LysM_dom_sf"/>
</dbReference>
<keyword evidence="2" id="KW-0472">Membrane</keyword>
<feature type="transmembrane region" description="Helical" evidence="2">
    <location>
        <begin position="104"/>
        <end position="123"/>
    </location>
</feature>
<dbReference type="OrthoDB" id="8444614at2"/>
<dbReference type="SMART" id="SM00257">
    <property type="entry name" value="LysM"/>
    <property type="match status" value="2"/>
</dbReference>
<dbReference type="EMBL" id="RJSF01000047">
    <property type="protein sequence ID" value="RNM11838.1"/>
    <property type="molecule type" value="Genomic_DNA"/>
</dbReference>
<feature type="domain" description="LysM" evidence="3">
    <location>
        <begin position="172"/>
        <end position="222"/>
    </location>
</feature>
<proteinExistence type="predicted"/>
<feature type="region of interest" description="Disordered" evidence="1">
    <location>
        <begin position="292"/>
        <end position="360"/>
    </location>
</feature>
<dbReference type="Proteomes" id="UP000279994">
    <property type="component" value="Unassembled WGS sequence"/>
</dbReference>
<dbReference type="PANTHER" id="PTHR34700:SF4">
    <property type="entry name" value="PHAGE-LIKE ELEMENT PBSX PROTEIN XKDP"/>
    <property type="match status" value="1"/>
</dbReference>
<keyword evidence="2" id="KW-0812">Transmembrane</keyword>
<dbReference type="PANTHER" id="PTHR34700">
    <property type="entry name" value="POTASSIUM BINDING PROTEIN KBP"/>
    <property type="match status" value="1"/>
</dbReference>
<evidence type="ECO:0000256" key="2">
    <source>
        <dbReference type="SAM" id="Phobius"/>
    </source>
</evidence>
<dbReference type="CDD" id="cd00118">
    <property type="entry name" value="LysM"/>
    <property type="match status" value="2"/>
</dbReference>
<dbReference type="InterPro" id="IPR018392">
    <property type="entry name" value="LysM"/>
</dbReference>